<sequence>MAARLRGALAAPVAASLVEAAVRAAVLARAFRGAVAAVARSAVAAAAFAASPADGAAGGDAGTFEERCQWVHAMGEAKTARRRRRRLRLAGRRRADGAEAGSGVARDAEPGQGGDARADSLPPRVVPRRRRRRRFRMCLLPSPGARIRAFYVCVH</sequence>
<evidence type="ECO:0000256" key="1">
    <source>
        <dbReference type="SAM" id="MobiDB-lite"/>
    </source>
</evidence>
<dbReference type="Proteomes" id="UP001189429">
    <property type="component" value="Unassembled WGS sequence"/>
</dbReference>
<keyword evidence="3" id="KW-1185">Reference proteome</keyword>
<feature type="compositionally biased region" description="Basic residues" evidence="1">
    <location>
        <begin position="81"/>
        <end position="92"/>
    </location>
</feature>
<evidence type="ECO:0000313" key="2">
    <source>
        <dbReference type="EMBL" id="CAK0846070.1"/>
    </source>
</evidence>
<accession>A0ABN9TK66</accession>
<evidence type="ECO:0000313" key="3">
    <source>
        <dbReference type="Proteomes" id="UP001189429"/>
    </source>
</evidence>
<gene>
    <name evidence="2" type="ORF">PCOR1329_LOCUS39674</name>
</gene>
<dbReference type="EMBL" id="CAUYUJ010014792">
    <property type="protein sequence ID" value="CAK0846070.1"/>
    <property type="molecule type" value="Genomic_DNA"/>
</dbReference>
<comment type="caution">
    <text evidence="2">The sequence shown here is derived from an EMBL/GenBank/DDBJ whole genome shotgun (WGS) entry which is preliminary data.</text>
</comment>
<feature type="region of interest" description="Disordered" evidence="1">
    <location>
        <begin position="81"/>
        <end position="127"/>
    </location>
</feature>
<reference evidence="2" key="1">
    <citation type="submission" date="2023-10" db="EMBL/GenBank/DDBJ databases">
        <authorList>
            <person name="Chen Y."/>
            <person name="Shah S."/>
            <person name="Dougan E. K."/>
            <person name="Thang M."/>
            <person name="Chan C."/>
        </authorList>
    </citation>
    <scope>NUCLEOTIDE SEQUENCE [LARGE SCALE GENOMIC DNA]</scope>
</reference>
<proteinExistence type="predicted"/>
<name>A0ABN9TK66_9DINO</name>
<organism evidence="2 3">
    <name type="scientific">Prorocentrum cordatum</name>
    <dbReference type="NCBI Taxonomy" id="2364126"/>
    <lineage>
        <taxon>Eukaryota</taxon>
        <taxon>Sar</taxon>
        <taxon>Alveolata</taxon>
        <taxon>Dinophyceae</taxon>
        <taxon>Prorocentrales</taxon>
        <taxon>Prorocentraceae</taxon>
        <taxon>Prorocentrum</taxon>
    </lineage>
</organism>
<protein>
    <submittedName>
        <fullName evidence="2">Uncharacterized protein</fullName>
    </submittedName>
</protein>